<dbReference type="Proteomes" id="UP000053232">
    <property type="component" value="Unassembled WGS sequence"/>
</dbReference>
<organism evidence="1 2">
    <name type="scientific">Oxytricha trifallax</name>
    <dbReference type="NCBI Taxonomy" id="1172189"/>
    <lineage>
        <taxon>Eukaryota</taxon>
        <taxon>Sar</taxon>
        <taxon>Alveolata</taxon>
        <taxon>Ciliophora</taxon>
        <taxon>Intramacronucleata</taxon>
        <taxon>Spirotrichea</taxon>
        <taxon>Stichotrichia</taxon>
        <taxon>Sporadotrichida</taxon>
        <taxon>Oxytrichidae</taxon>
        <taxon>Oxytrichinae</taxon>
        <taxon>Oxytricha</taxon>
    </lineage>
</organism>
<protein>
    <submittedName>
        <fullName evidence="1">Uncharacterized protein</fullName>
    </submittedName>
</protein>
<reference evidence="2" key="1">
    <citation type="journal article" date="2014" name="Cell">
        <title>The Architecture of a Scrambled Genome Reveals Massive Levels of Genomic Rearrangement during Development.</title>
        <authorList>
            <person name="Chen X."/>
            <person name="Bracht J.R."/>
            <person name="Goldman A.D."/>
            <person name="Dolzhenko E."/>
            <person name="Clay D.M."/>
            <person name="Swart E.C."/>
            <person name="Perlman D.H."/>
            <person name="Doak T.G."/>
            <person name="Stuart A."/>
            <person name="Amemiya C.T."/>
            <person name="Sebra R.P."/>
            <person name="Landweber L.F."/>
        </authorList>
    </citation>
    <scope>NUCLEOTIDE SEQUENCE [LARGE SCALE GENOMIC DNA]</scope>
    <source>
        <strain evidence="2">JRB310</strain>
    </source>
</reference>
<gene>
    <name evidence="1" type="ORF">OXYTRIMIC_210</name>
</gene>
<name>A0A073HX23_9SPIT</name>
<evidence type="ECO:0000313" key="2">
    <source>
        <dbReference type="Proteomes" id="UP000053232"/>
    </source>
</evidence>
<dbReference type="EMBL" id="ARYC01017991">
    <property type="protein sequence ID" value="KEJ82508.1"/>
    <property type="molecule type" value="Genomic_DNA"/>
</dbReference>
<sequence length="105" mass="12660">MVITIQQIYHEYRYTLAHLRDLEEDWLTPQQQWNIQVKLSQVYCMTTVNFTLINVLENIKNGWGSFSKKAIKKLSQADLKNYIDYCRDVQDTIDRYVWEDILPEK</sequence>
<comment type="caution">
    <text evidence="1">The sequence shown here is derived from an EMBL/GenBank/DDBJ whole genome shotgun (WGS) entry which is preliminary data.</text>
</comment>
<dbReference type="AlphaFoldDB" id="A0A073HX23"/>
<keyword evidence="2" id="KW-1185">Reference proteome</keyword>
<accession>A0A073HX23</accession>
<proteinExistence type="predicted"/>
<evidence type="ECO:0000313" key="1">
    <source>
        <dbReference type="EMBL" id="KEJ82508.1"/>
    </source>
</evidence>